<proteinExistence type="predicted"/>
<feature type="transmembrane region" description="Helical" evidence="2">
    <location>
        <begin position="159"/>
        <end position="185"/>
    </location>
</feature>
<feature type="compositionally biased region" description="Basic and acidic residues" evidence="1">
    <location>
        <begin position="111"/>
        <end position="120"/>
    </location>
</feature>
<reference evidence="3" key="1">
    <citation type="submission" date="2020-04" db="EMBL/GenBank/DDBJ databases">
        <title>Deep metagenomics examines the oral microbiome during advanced dental caries in children, revealing novel taxa and co-occurrences with host molecules.</title>
        <authorList>
            <person name="Baker J.L."/>
            <person name="Morton J.T."/>
            <person name="Dinis M."/>
            <person name="Alvarez R."/>
            <person name="Tran N.C."/>
            <person name="Knight R."/>
            <person name="Edlund A."/>
        </authorList>
    </citation>
    <scope>NUCLEOTIDE SEQUENCE</scope>
    <source>
        <strain evidence="3">JCVI_24_bin.2</strain>
    </source>
</reference>
<evidence type="ECO:0008006" key="5">
    <source>
        <dbReference type="Google" id="ProtNLM"/>
    </source>
</evidence>
<dbReference type="EMBL" id="JABZRD010000278">
    <property type="protein sequence ID" value="MBF1283878.1"/>
    <property type="molecule type" value="Genomic_DNA"/>
</dbReference>
<keyword evidence="2" id="KW-0812">Transmembrane</keyword>
<organism evidence="3 4">
    <name type="scientific">Oribacterium parvum</name>
    <dbReference type="NCBI Taxonomy" id="1501329"/>
    <lineage>
        <taxon>Bacteria</taxon>
        <taxon>Bacillati</taxon>
        <taxon>Bacillota</taxon>
        <taxon>Clostridia</taxon>
        <taxon>Lachnospirales</taxon>
        <taxon>Lachnospiraceae</taxon>
        <taxon>Oribacterium</taxon>
    </lineage>
</organism>
<feature type="region of interest" description="Disordered" evidence="1">
    <location>
        <begin position="89"/>
        <end position="146"/>
    </location>
</feature>
<dbReference type="Pfam" id="PF22564">
    <property type="entry name" value="HAAS"/>
    <property type="match status" value="1"/>
</dbReference>
<sequence length="215" mass="23371">MNKNEFLQALKGELTNSVSGEVIEEQLRFYSDYINTEIAKGRGEEEAVAELSAPNLLARSIIEAADAGGDRVARTTPFRYEEKDINYASDEEDLQYRGTSSEKGSSSSDTENPRYERRESSSGVSGNHSGNPGYGDSGNGGYGNDSYNRGRESHGYRPYIPVSSAGCLLFAIVVIALLVLVALVFVGILSFLAPILFPVLSIAVILWLLSGIFNR</sequence>
<feature type="compositionally biased region" description="Low complexity" evidence="1">
    <location>
        <begin position="121"/>
        <end position="131"/>
    </location>
</feature>
<keyword evidence="2" id="KW-0472">Membrane</keyword>
<feature type="transmembrane region" description="Helical" evidence="2">
    <location>
        <begin position="191"/>
        <end position="213"/>
    </location>
</feature>
<gene>
    <name evidence="3" type="ORF">HXM93_05015</name>
</gene>
<evidence type="ECO:0000256" key="1">
    <source>
        <dbReference type="SAM" id="MobiDB-lite"/>
    </source>
</evidence>
<evidence type="ECO:0000313" key="4">
    <source>
        <dbReference type="Proteomes" id="UP000709351"/>
    </source>
</evidence>
<dbReference type="Proteomes" id="UP000709351">
    <property type="component" value="Unassembled WGS sequence"/>
</dbReference>
<name>A0A930GZK1_9FIRM</name>
<protein>
    <recommendedName>
        <fullName evidence="5">DUF1700 domain-containing protein</fullName>
    </recommendedName>
</protein>
<evidence type="ECO:0000313" key="3">
    <source>
        <dbReference type="EMBL" id="MBF1283878.1"/>
    </source>
</evidence>
<feature type="compositionally biased region" description="Gly residues" evidence="1">
    <location>
        <begin position="132"/>
        <end position="143"/>
    </location>
</feature>
<evidence type="ECO:0000256" key="2">
    <source>
        <dbReference type="SAM" id="Phobius"/>
    </source>
</evidence>
<keyword evidence="2" id="KW-1133">Transmembrane helix</keyword>
<accession>A0A930GZK1</accession>
<dbReference type="AlphaFoldDB" id="A0A930GZK1"/>
<comment type="caution">
    <text evidence="3">The sequence shown here is derived from an EMBL/GenBank/DDBJ whole genome shotgun (WGS) entry which is preliminary data.</text>
</comment>